<dbReference type="Gene3D" id="2.60.40.1890">
    <property type="entry name" value="PCu(A)C copper chaperone"/>
    <property type="match status" value="1"/>
</dbReference>
<reference evidence="2 3" key="1">
    <citation type="journal article" date="2013" name="Antonie Van Leeuwenhoek">
        <title>Dongia rigui sp. nov., isolated from freshwater of a large wetland in Korea.</title>
        <authorList>
            <person name="Baik K.S."/>
            <person name="Hwang Y.M."/>
            <person name="Choi J.S."/>
            <person name="Kwon J."/>
            <person name="Seong C.N."/>
        </authorList>
    </citation>
    <scope>NUCLEOTIDE SEQUENCE [LARGE SCALE GENOMIC DNA]</scope>
    <source>
        <strain evidence="2 3">04SU4-P</strain>
    </source>
</reference>
<feature type="chain" id="PRO_5047416091" evidence="1">
    <location>
        <begin position="23"/>
        <end position="156"/>
    </location>
</feature>
<sequence length="156" mass="16429">MQKLISLLVAALIATGALTTFAAAHEQKLGALILHHAWSRATPAGAKTGAAYVKIENTGDSPDQLLSASSDIAAMTEVHQMSMENDMMKMAPAGAVDIPPHGVVELKPHGLHIMLMGLKKPLAEGDTFPVTLTFAKAGKVELQIVVGKVDDMGEEH</sequence>
<gene>
    <name evidence="2" type="ORF">SMD31_07285</name>
</gene>
<dbReference type="PANTHER" id="PTHR36302">
    <property type="entry name" value="BLR7088 PROTEIN"/>
    <property type="match status" value="1"/>
</dbReference>
<dbReference type="InterPro" id="IPR036182">
    <property type="entry name" value="PCuAC_sf"/>
</dbReference>
<name>A0ABU5DWS3_9PROT</name>
<dbReference type="EMBL" id="JAXCLX010000001">
    <property type="protein sequence ID" value="MDY0871719.1"/>
    <property type="molecule type" value="Genomic_DNA"/>
</dbReference>
<organism evidence="2 3">
    <name type="scientific">Dongia rigui</name>
    <dbReference type="NCBI Taxonomy" id="940149"/>
    <lineage>
        <taxon>Bacteria</taxon>
        <taxon>Pseudomonadati</taxon>
        <taxon>Pseudomonadota</taxon>
        <taxon>Alphaproteobacteria</taxon>
        <taxon>Rhodospirillales</taxon>
        <taxon>Dongiaceae</taxon>
        <taxon>Dongia</taxon>
    </lineage>
</organism>
<dbReference type="Proteomes" id="UP001271769">
    <property type="component" value="Unassembled WGS sequence"/>
</dbReference>
<protein>
    <submittedName>
        <fullName evidence="2">Copper chaperone PCu(A)C</fullName>
    </submittedName>
</protein>
<dbReference type="InterPro" id="IPR007410">
    <property type="entry name" value="LpqE-like"/>
</dbReference>
<dbReference type="SUPFAM" id="SSF110087">
    <property type="entry name" value="DR1885-like metal-binding protein"/>
    <property type="match status" value="1"/>
</dbReference>
<accession>A0ABU5DWS3</accession>
<feature type="signal peptide" evidence="1">
    <location>
        <begin position="1"/>
        <end position="22"/>
    </location>
</feature>
<comment type="caution">
    <text evidence="2">The sequence shown here is derived from an EMBL/GenBank/DDBJ whole genome shotgun (WGS) entry which is preliminary data.</text>
</comment>
<dbReference type="RefSeq" id="WP_320500146.1">
    <property type="nucleotide sequence ID" value="NZ_JAXCLX010000001.1"/>
</dbReference>
<evidence type="ECO:0000313" key="2">
    <source>
        <dbReference type="EMBL" id="MDY0871719.1"/>
    </source>
</evidence>
<dbReference type="PANTHER" id="PTHR36302:SF1">
    <property type="entry name" value="COPPER CHAPERONE PCU(A)C"/>
    <property type="match status" value="1"/>
</dbReference>
<dbReference type="Pfam" id="PF04314">
    <property type="entry name" value="PCuAC"/>
    <property type="match status" value="1"/>
</dbReference>
<evidence type="ECO:0000313" key="3">
    <source>
        <dbReference type="Proteomes" id="UP001271769"/>
    </source>
</evidence>
<proteinExistence type="predicted"/>
<evidence type="ECO:0000256" key="1">
    <source>
        <dbReference type="SAM" id="SignalP"/>
    </source>
</evidence>
<dbReference type="InterPro" id="IPR058248">
    <property type="entry name" value="Lxx211020-like"/>
</dbReference>
<keyword evidence="3" id="KW-1185">Reference proteome</keyword>
<keyword evidence="1" id="KW-0732">Signal</keyword>